<dbReference type="Gene3D" id="3.10.180.10">
    <property type="entry name" value="2,3-Dihydroxybiphenyl 1,2-Dioxygenase, domain 1"/>
    <property type="match status" value="1"/>
</dbReference>
<protein>
    <recommendedName>
        <fullName evidence="1">VOC domain-containing protein</fullName>
    </recommendedName>
</protein>
<name>A0A367RMI0_NOSPU</name>
<dbReference type="Proteomes" id="UP000252085">
    <property type="component" value="Unassembled WGS sequence"/>
</dbReference>
<accession>A0A367RMI0</accession>
<evidence type="ECO:0000313" key="2">
    <source>
        <dbReference type="EMBL" id="RCJ36893.1"/>
    </source>
</evidence>
<dbReference type="EMBL" id="LXQE01000147">
    <property type="protein sequence ID" value="RCJ36893.1"/>
    <property type="molecule type" value="Genomic_DNA"/>
</dbReference>
<dbReference type="PROSITE" id="PS51819">
    <property type="entry name" value="VOC"/>
    <property type="match status" value="1"/>
</dbReference>
<feature type="domain" description="VOC" evidence="1">
    <location>
        <begin position="40"/>
        <end position="182"/>
    </location>
</feature>
<proteinExistence type="predicted"/>
<evidence type="ECO:0000259" key="1">
    <source>
        <dbReference type="PROSITE" id="PS51819"/>
    </source>
</evidence>
<sequence length="205" mass="23130">MNKESPFVENDGLLLYKDECKTPEFLNSSFCIHLFGERVIVDHYVLLFPDSEALTDYAKALINYDAKITEGPGKWPDDFCPEQNLLPEDASMYFLSVLMPSGMILVLLAPNAPDEQIAHLFQEQGFNTVHHVAILVDDIYAGAKVWEKKGFLPLSMTPQEDGSLSQWFLRNWAGQIIELICRQLIGKETFSCENITGLRLSELAA</sequence>
<dbReference type="SUPFAM" id="SSF54593">
    <property type="entry name" value="Glyoxalase/Bleomycin resistance protein/Dihydroxybiphenyl dioxygenase"/>
    <property type="match status" value="1"/>
</dbReference>
<organism evidence="2 3">
    <name type="scientific">Nostoc punctiforme NIES-2108</name>
    <dbReference type="NCBI Taxonomy" id="1356359"/>
    <lineage>
        <taxon>Bacteria</taxon>
        <taxon>Bacillati</taxon>
        <taxon>Cyanobacteriota</taxon>
        <taxon>Cyanophyceae</taxon>
        <taxon>Nostocales</taxon>
        <taxon>Nostocaceae</taxon>
        <taxon>Nostoc</taxon>
    </lineage>
</organism>
<dbReference type="InterPro" id="IPR037523">
    <property type="entry name" value="VOC_core"/>
</dbReference>
<evidence type="ECO:0000313" key="3">
    <source>
        <dbReference type="Proteomes" id="UP000252085"/>
    </source>
</evidence>
<reference evidence="2 3" key="1">
    <citation type="submission" date="2016-04" db="EMBL/GenBank/DDBJ databases">
        <authorList>
            <person name="Evans L.H."/>
            <person name="Alamgir A."/>
            <person name="Owens N."/>
            <person name="Weber N.D."/>
            <person name="Virtaneva K."/>
            <person name="Barbian K."/>
            <person name="Babar A."/>
            <person name="Rosenke K."/>
        </authorList>
    </citation>
    <scope>NUCLEOTIDE SEQUENCE [LARGE SCALE GENOMIC DNA]</scope>
    <source>
        <strain evidence="2">NIES-2108</strain>
    </source>
</reference>
<dbReference type="InterPro" id="IPR029068">
    <property type="entry name" value="Glyas_Bleomycin-R_OHBP_Dase"/>
</dbReference>
<gene>
    <name evidence="2" type="ORF">A6769_15220</name>
</gene>
<comment type="caution">
    <text evidence="2">The sequence shown here is derived from an EMBL/GenBank/DDBJ whole genome shotgun (WGS) entry which is preliminary data.</text>
</comment>
<dbReference type="AlphaFoldDB" id="A0A367RMI0"/>